<dbReference type="Pfam" id="PF04185">
    <property type="entry name" value="Phosphoesterase"/>
    <property type="match status" value="1"/>
</dbReference>
<dbReference type="Gene3D" id="3.40.720.10">
    <property type="entry name" value="Alkaline Phosphatase, subunit A"/>
    <property type="match status" value="1"/>
</dbReference>
<dbReference type="OrthoDB" id="9770871at2"/>
<name>A0A4Y9S6H3_9BURK</name>
<organism evidence="3 4">
    <name type="scientific">Duganella callida</name>
    <dbReference type="NCBI Taxonomy" id="2561932"/>
    <lineage>
        <taxon>Bacteria</taxon>
        <taxon>Pseudomonadati</taxon>
        <taxon>Pseudomonadota</taxon>
        <taxon>Betaproteobacteria</taxon>
        <taxon>Burkholderiales</taxon>
        <taxon>Oxalobacteraceae</taxon>
        <taxon>Telluria group</taxon>
        <taxon>Duganella</taxon>
    </lineage>
</organism>
<dbReference type="PANTHER" id="PTHR31956:SF8">
    <property type="entry name" value="ACID PHOSPHATASE PHOA (AFU_ORTHOLOGUE AFUA_1G03570)"/>
    <property type="match status" value="1"/>
</dbReference>
<keyword evidence="2" id="KW-0732">Signal</keyword>
<keyword evidence="1" id="KW-0378">Hydrolase</keyword>
<accession>A0A4Y9S6H3</accession>
<keyword evidence="4" id="KW-1185">Reference proteome</keyword>
<comment type="caution">
    <text evidence="3">The sequence shown here is derived from an EMBL/GenBank/DDBJ whole genome shotgun (WGS) entry which is preliminary data.</text>
</comment>
<dbReference type="EMBL" id="SPVG01000250">
    <property type="protein sequence ID" value="TFW15658.1"/>
    <property type="molecule type" value="Genomic_DNA"/>
</dbReference>
<evidence type="ECO:0000256" key="1">
    <source>
        <dbReference type="ARBA" id="ARBA00022801"/>
    </source>
</evidence>
<dbReference type="Proteomes" id="UP000297729">
    <property type="component" value="Unassembled WGS sequence"/>
</dbReference>
<dbReference type="InterPro" id="IPR007312">
    <property type="entry name" value="Phosphoesterase"/>
</dbReference>
<feature type="signal peptide" evidence="2">
    <location>
        <begin position="1"/>
        <end position="24"/>
    </location>
</feature>
<dbReference type="PROSITE" id="PS51257">
    <property type="entry name" value="PROKAR_LIPOPROTEIN"/>
    <property type="match status" value="1"/>
</dbReference>
<feature type="chain" id="PRO_5021287624" evidence="2">
    <location>
        <begin position="25"/>
        <end position="422"/>
    </location>
</feature>
<sequence length="422" mass="44410">MKPGSKLKWAGIAGLAALCAIVAACGGDNVAAESGPQRVKHVFVITLENKDYNDTFVNSTQNPYLQKTLPGMGALLTQYYGTGHASLTNYIAMISGQPVTPSSGGDCTTYTDFVQTGTSADGIPVGNGCVYPASVKTLPDQLKTAGLTWRGYMEDMGNDPTRESATCGHPVIGTADQTNHQLAPSAAVPKGDQYAARHNPFVYFHSIIDSPECKTNVVALDKLETDLAKIDTTPNFVFITPNVCNDGHDGDGTGAAGKGCIDGQPGGLKSADEFLKVWVPKILASEAYKKDGLLIINFDEGGATAGQSVTVDASGMQHITVNYNSSEACCNQAGGPNVTYPLTLTFPVSATMQYDLKFPAPGGGRTGAVLLSPFIKPGTVSNVGYNHYAMLKSIEDIFKIKEYLGYANQSGLAAFGSDIFTN</sequence>
<evidence type="ECO:0000313" key="4">
    <source>
        <dbReference type="Proteomes" id="UP000297729"/>
    </source>
</evidence>
<evidence type="ECO:0000256" key="2">
    <source>
        <dbReference type="SAM" id="SignalP"/>
    </source>
</evidence>
<dbReference type="PANTHER" id="PTHR31956">
    <property type="entry name" value="NON-SPECIFIC PHOSPHOLIPASE C4-RELATED"/>
    <property type="match status" value="1"/>
</dbReference>
<dbReference type="InterPro" id="IPR017850">
    <property type="entry name" value="Alkaline_phosphatase_core_sf"/>
</dbReference>
<dbReference type="RefSeq" id="WP_135204405.1">
    <property type="nucleotide sequence ID" value="NZ_SPVG01000250.1"/>
</dbReference>
<reference evidence="3 4" key="1">
    <citation type="submission" date="2019-03" db="EMBL/GenBank/DDBJ databases">
        <title>Draft Genome Sequence of Duganella callidus sp. nov., a Novel Duganella Species Isolated from Cultivated Soil.</title>
        <authorList>
            <person name="Raths R."/>
            <person name="Peta V."/>
            <person name="Bucking H."/>
        </authorList>
    </citation>
    <scope>NUCLEOTIDE SEQUENCE [LARGE SCALE GENOMIC DNA]</scope>
    <source>
        <strain evidence="3 4">DN04</strain>
    </source>
</reference>
<evidence type="ECO:0000313" key="3">
    <source>
        <dbReference type="EMBL" id="TFW15658.1"/>
    </source>
</evidence>
<proteinExistence type="predicted"/>
<dbReference type="GO" id="GO:0009395">
    <property type="term" value="P:phospholipid catabolic process"/>
    <property type="evidence" value="ECO:0007669"/>
    <property type="project" value="TreeGrafter"/>
</dbReference>
<gene>
    <name evidence="3" type="ORF">E4L98_25830</name>
</gene>
<protein>
    <submittedName>
        <fullName evidence="3">Phosphoesterase</fullName>
    </submittedName>
</protein>
<dbReference type="GO" id="GO:0016788">
    <property type="term" value="F:hydrolase activity, acting on ester bonds"/>
    <property type="evidence" value="ECO:0007669"/>
    <property type="project" value="InterPro"/>
</dbReference>
<dbReference type="AlphaFoldDB" id="A0A4Y9S6H3"/>